<reference evidence="2" key="1">
    <citation type="journal article" date="2015" name="Front. Microbiol.">
        <title>Combining genomic sequencing methods to explore viral diversity and reveal potential virus-host interactions.</title>
        <authorList>
            <person name="Chow C.E."/>
            <person name="Winget D.M."/>
            <person name="White R.A.III."/>
            <person name="Hallam S.J."/>
            <person name="Suttle C.A."/>
        </authorList>
    </citation>
    <scope>NUCLEOTIDE SEQUENCE</scope>
    <source>
        <strain evidence="2">Oxic3_1</strain>
    </source>
</reference>
<feature type="domain" description="Peptidase S74" evidence="1">
    <location>
        <begin position="512"/>
        <end position="608"/>
    </location>
</feature>
<accession>A0A0F7LBT2</accession>
<name>A0A0F7LBT2_9VIRU</name>
<dbReference type="PROSITE" id="PS51688">
    <property type="entry name" value="ICA"/>
    <property type="match status" value="1"/>
</dbReference>
<protein>
    <recommendedName>
        <fullName evidence="1">Peptidase S74 domain-containing protein</fullName>
    </recommendedName>
</protein>
<evidence type="ECO:0000259" key="1">
    <source>
        <dbReference type="PROSITE" id="PS51688"/>
    </source>
</evidence>
<organism evidence="2">
    <name type="scientific">uncultured marine virus</name>
    <dbReference type="NCBI Taxonomy" id="186617"/>
    <lineage>
        <taxon>Viruses</taxon>
        <taxon>environmental samples</taxon>
    </lineage>
</organism>
<dbReference type="EMBL" id="KR029607">
    <property type="protein sequence ID" value="AKH48656.1"/>
    <property type="molecule type" value="Genomic_DNA"/>
</dbReference>
<dbReference type="InterPro" id="IPR030392">
    <property type="entry name" value="S74_ICA"/>
</dbReference>
<sequence>MSIIYSYPIKGAAVDDDLILISDSASTPKFATKQVRVSGLPFSNNQGTVTSVGVSMPSAFAVAGSPITSSGNIAVTTTGGNVGQFLAHDGTWGTPAGGAANPAGAVSQIQYHDTGGVFGASPDFSYASSILRVKHTINVLGQGNSLPAGRIKLHCENSSHGVTLEGPAHAGNNSYLLKFPSAAPTNNQILEYTTAGSLGWIATPSGAGGSYTAGDGLQLNGTVFSTDLKENGGLVIESNELALDLSASSITGTLATSDGGTGSSSTEYCNLEANVTGTLPVGKGGTGVATLGANRLILGNGPNAVTSISSQTKGTLVVGNNTTTTTLAVGATNGHVLTIDSSEATGVRWTAATVAASNVSGSIDLTTQVTGTLPVGNGGIGQASLTSNGIARGQGTSGIISDSYLEFDGTNKRLNIRGSGNTDPSSLGATLNIIDASGPQQGAENCIALAPAGGQGARGINIDLGSYNEGIKIVRTNITANTAMNFMQSVSGTTQIGSISMTNGATAYNTTSDYRLKENVVEMTGSVDRVKQLKPSRFNFISEPDTKIVDGFLAHEVSSVVPEAIHGEKDAVDDQGNIIYQGIDQSKLVPLLVGAIKELTARIEALEA</sequence>
<evidence type="ECO:0000313" key="2">
    <source>
        <dbReference type="EMBL" id="AKH48656.1"/>
    </source>
</evidence>
<reference evidence="2" key="2">
    <citation type="submission" date="2015-03" db="EMBL/GenBank/DDBJ databases">
        <authorList>
            <person name="Chow C.-E.T."/>
            <person name="Winget D.M."/>
            <person name="White R.A.III."/>
            <person name="Hallam S.J."/>
            <person name="Suttle C.A."/>
        </authorList>
    </citation>
    <scope>NUCLEOTIDE SEQUENCE</scope>
    <source>
        <strain evidence="2">Oxic3_1</strain>
    </source>
</reference>
<dbReference type="Pfam" id="PF13884">
    <property type="entry name" value="Peptidase_S74"/>
    <property type="match status" value="1"/>
</dbReference>
<proteinExistence type="predicted"/>